<dbReference type="AlphaFoldDB" id="A0A494Z484"/>
<reference evidence="1 2" key="1">
    <citation type="journal article" date="2015" name="Antonie Van Leeuwenhoek">
        <title>Oceanobacillus bengalensis sp. nov., a bacterium isolated from seawater of the Bay of Bengal.</title>
        <authorList>
            <person name="Yongchang O."/>
            <person name="Xiang W."/>
            <person name="Wang G."/>
        </authorList>
    </citation>
    <scope>NUCLEOTIDE SEQUENCE [LARGE SCALE GENOMIC DNA]</scope>
    <source>
        <strain evidence="1 2">MCCC 1K00260</strain>
    </source>
</reference>
<name>A0A494Z484_9BACI</name>
<organism evidence="1 2">
    <name type="scientific">Oceanobacillus bengalensis</name>
    <dbReference type="NCBI Taxonomy" id="1435466"/>
    <lineage>
        <taxon>Bacteria</taxon>
        <taxon>Bacillati</taxon>
        <taxon>Bacillota</taxon>
        <taxon>Bacilli</taxon>
        <taxon>Bacillales</taxon>
        <taxon>Bacillaceae</taxon>
        <taxon>Oceanobacillus</taxon>
    </lineage>
</organism>
<keyword evidence="2" id="KW-1185">Reference proteome</keyword>
<evidence type="ECO:0000313" key="1">
    <source>
        <dbReference type="EMBL" id="RKQ17123.1"/>
    </source>
</evidence>
<dbReference type="Pfam" id="PF13315">
    <property type="entry name" value="DUF4085"/>
    <property type="match status" value="1"/>
</dbReference>
<dbReference type="OrthoDB" id="2563891at2"/>
<dbReference type="RefSeq" id="WP_121129454.1">
    <property type="nucleotide sequence ID" value="NZ_JBHUFK010000041.1"/>
</dbReference>
<dbReference type="Proteomes" id="UP000281813">
    <property type="component" value="Unassembled WGS sequence"/>
</dbReference>
<sequence length="398" mass="46571">MWNITKEAKGKFSRCNLLPIHESDHDWEIVLREAEEEGEDIIAALKADLLEVKEELLQILPDCFIPYVENGTLNQPTLPKTIRENYLQWMREADREFEQVLDAAHENTAHAVRSLPAAVQEVFNESLHDSIIERIEREGDTLHLYINTESGFQTKSMIHFTFRQIRAEDTDDPIQVGQWLVYNELQKTGDSFHFRVLFDSPEAEWTITMKHLDAEYFYRPCLYTVLQDEGKMEETSFSEFLAQLNPEHDYWFITPHVTCAIKELSENIVIENGNIEWAQNKMVVTVGKACFTYALDAYNPIEFIYTNVYEDPYAHQNEPVAMDELEQAALSDDIELQVRAWNTMYTNPKELADIINCVLYKMEITEENEMIRTVYVNHFYKEGILTESIIEKYHTIID</sequence>
<dbReference type="InterPro" id="IPR025144">
    <property type="entry name" value="DUF4085"/>
</dbReference>
<comment type="caution">
    <text evidence="1">The sequence shown here is derived from an EMBL/GenBank/DDBJ whole genome shotgun (WGS) entry which is preliminary data.</text>
</comment>
<proteinExistence type="predicted"/>
<accession>A0A494Z484</accession>
<protein>
    <submittedName>
        <fullName evidence="1">DUF4085 family protein</fullName>
    </submittedName>
</protein>
<dbReference type="EMBL" id="RBZO01000006">
    <property type="protein sequence ID" value="RKQ17123.1"/>
    <property type="molecule type" value="Genomic_DNA"/>
</dbReference>
<gene>
    <name evidence="1" type="ORF">D8M05_05485</name>
</gene>
<evidence type="ECO:0000313" key="2">
    <source>
        <dbReference type="Proteomes" id="UP000281813"/>
    </source>
</evidence>